<keyword evidence="1" id="KW-0238">DNA-binding</keyword>
<dbReference type="Pfam" id="PF01381">
    <property type="entry name" value="HTH_3"/>
    <property type="match status" value="1"/>
</dbReference>
<accession>A0ABR7HM63</accession>
<dbReference type="PANTHER" id="PTHR46558:SF11">
    <property type="entry name" value="HTH-TYPE TRANSCRIPTIONAL REGULATOR XRE"/>
    <property type="match status" value="1"/>
</dbReference>
<name>A0ABR7HM63_9FIRM</name>
<reference evidence="3 4" key="1">
    <citation type="submission" date="2020-08" db="EMBL/GenBank/DDBJ databases">
        <title>Genome public.</title>
        <authorList>
            <person name="Liu C."/>
            <person name="Sun Q."/>
        </authorList>
    </citation>
    <scope>NUCLEOTIDE SEQUENCE [LARGE SCALE GENOMIC DNA]</scope>
    <source>
        <strain evidence="3 4">NSJ-71</strain>
    </source>
</reference>
<comment type="caution">
    <text evidence="3">The sequence shown here is derived from an EMBL/GenBank/DDBJ whole genome shotgun (WGS) entry which is preliminary data.</text>
</comment>
<evidence type="ECO:0000313" key="3">
    <source>
        <dbReference type="EMBL" id="MBC5728633.1"/>
    </source>
</evidence>
<dbReference type="Gene3D" id="1.10.260.40">
    <property type="entry name" value="lambda repressor-like DNA-binding domains"/>
    <property type="match status" value="1"/>
</dbReference>
<dbReference type="InterPro" id="IPR001387">
    <property type="entry name" value="Cro/C1-type_HTH"/>
</dbReference>
<gene>
    <name evidence="3" type="ORF">H8R91_08915</name>
</gene>
<dbReference type="InterPro" id="IPR010982">
    <property type="entry name" value="Lambda_DNA-bd_dom_sf"/>
</dbReference>
<dbReference type="PANTHER" id="PTHR46558">
    <property type="entry name" value="TRACRIPTIONAL REGULATORY PROTEIN-RELATED-RELATED"/>
    <property type="match status" value="1"/>
</dbReference>
<keyword evidence="4" id="KW-1185">Reference proteome</keyword>
<dbReference type="EMBL" id="JACOPS010000004">
    <property type="protein sequence ID" value="MBC5728633.1"/>
    <property type="molecule type" value="Genomic_DNA"/>
</dbReference>
<dbReference type="Proteomes" id="UP000636755">
    <property type="component" value="Unassembled WGS sequence"/>
</dbReference>
<sequence>MNRIAMLRKEKGLSQISLSLKLNVSQKMISAYENGKSEPSIATLMQMADIFNTSVDYIIGYTNIRQPIDKTVQMSLNEDECDLLGGYRELSAKQQNIALGVILGLLNSEKN</sequence>
<feature type="domain" description="HTH cro/C1-type" evidence="2">
    <location>
        <begin position="4"/>
        <end position="58"/>
    </location>
</feature>
<dbReference type="RefSeq" id="WP_186935729.1">
    <property type="nucleotide sequence ID" value="NZ_JACOPS010000004.1"/>
</dbReference>
<protein>
    <submittedName>
        <fullName evidence="3">Helix-turn-helix transcriptional regulator</fullName>
    </submittedName>
</protein>
<organism evidence="3 4">
    <name type="scientific">Ruminococcus intestinalis</name>
    <dbReference type="NCBI Taxonomy" id="2763066"/>
    <lineage>
        <taxon>Bacteria</taxon>
        <taxon>Bacillati</taxon>
        <taxon>Bacillota</taxon>
        <taxon>Clostridia</taxon>
        <taxon>Eubacteriales</taxon>
        <taxon>Oscillospiraceae</taxon>
        <taxon>Ruminococcus</taxon>
    </lineage>
</organism>
<proteinExistence type="predicted"/>
<dbReference type="SUPFAM" id="SSF47413">
    <property type="entry name" value="lambda repressor-like DNA-binding domains"/>
    <property type="match status" value="1"/>
</dbReference>
<dbReference type="CDD" id="cd00093">
    <property type="entry name" value="HTH_XRE"/>
    <property type="match status" value="1"/>
</dbReference>
<evidence type="ECO:0000259" key="2">
    <source>
        <dbReference type="PROSITE" id="PS50943"/>
    </source>
</evidence>
<evidence type="ECO:0000313" key="4">
    <source>
        <dbReference type="Proteomes" id="UP000636755"/>
    </source>
</evidence>
<dbReference type="SMART" id="SM00530">
    <property type="entry name" value="HTH_XRE"/>
    <property type="match status" value="1"/>
</dbReference>
<dbReference type="PROSITE" id="PS50943">
    <property type="entry name" value="HTH_CROC1"/>
    <property type="match status" value="1"/>
</dbReference>
<evidence type="ECO:0000256" key="1">
    <source>
        <dbReference type="ARBA" id="ARBA00023125"/>
    </source>
</evidence>